<evidence type="ECO:0000313" key="8">
    <source>
        <dbReference type="Proteomes" id="UP000323994"/>
    </source>
</evidence>
<dbReference type="GO" id="GO:0051082">
    <property type="term" value="F:unfolded protein binding"/>
    <property type="evidence" value="ECO:0007669"/>
    <property type="project" value="UniProtKB-UniRule"/>
</dbReference>
<comment type="subcellular location">
    <subcellularLocation>
        <location evidence="4">Cytoplasm</location>
    </subcellularLocation>
</comment>
<protein>
    <recommendedName>
        <fullName evidence="4">Urease accessory protein UreE</fullName>
    </recommendedName>
</protein>
<dbReference type="Gene3D" id="2.60.260.20">
    <property type="entry name" value="Urease metallochaperone UreE, N-terminal domain"/>
    <property type="match status" value="1"/>
</dbReference>
<dbReference type="SMART" id="SM00988">
    <property type="entry name" value="UreE_N"/>
    <property type="match status" value="1"/>
</dbReference>
<dbReference type="Proteomes" id="UP000323994">
    <property type="component" value="Unassembled WGS sequence"/>
</dbReference>
<comment type="caution">
    <text evidence="7">The sequence shown here is derived from an EMBL/GenBank/DDBJ whole genome shotgun (WGS) entry which is preliminary data.</text>
</comment>
<evidence type="ECO:0000256" key="3">
    <source>
        <dbReference type="ARBA" id="ARBA00023186"/>
    </source>
</evidence>
<dbReference type="SUPFAM" id="SSF69287">
    <property type="entry name" value="Urease metallochaperone UreE, N-terminal domain"/>
    <property type="match status" value="1"/>
</dbReference>
<feature type="region of interest" description="Disordered" evidence="5">
    <location>
        <begin position="1"/>
        <end position="20"/>
    </location>
</feature>
<comment type="function">
    <text evidence="4">Involved in urease metallocenter assembly. Binds nickel. Probably functions as a nickel donor during metallocenter assembly.</text>
</comment>
<reference evidence="7 8" key="1">
    <citation type="submission" date="2019-05" db="EMBL/GenBank/DDBJ databases">
        <authorList>
            <person name="Qu J.-H."/>
        </authorList>
    </citation>
    <scope>NUCLEOTIDE SEQUENCE [LARGE SCALE GENOMIC DNA]</scope>
    <source>
        <strain evidence="7 8">NS28</strain>
    </source>
</reference>
<dbReference type="EMBL" id="VBSN01000029">
    <property type="protein sequence ID" value="KAA6439888.1"/>
    <property type="molecule type" value="Genomic_DNA"/>
</dbReference>
<dbReference type="SUPFAM" id="SSF69737">
    <property type="entry name" value="Urease metallochaperone UreE, C-terminal domain"/>
    <property type="match status" value="1"/>
</dbReference>
<keyword evidence="8" id="KW-1185">Reference proteome</keyword>
<dbReference type="Gene3D" id="3.30.70.790">
    <property type="entry name" value="UreE, C-terminal domain"/>
    <property type="match status" value="1"/>
</dbReference>
<dbReference type="GO" id="GO:0016151">
    <property type="term" value="F:nickel cation binding"/>
    <property type="evidence" value="ECO:0007669"/>
    <property type="project" value="UniProtKB-UniRule"/>
</dbReference>
<sequence length="179" mass="20404">MVRMASDQGERKKNEPGSHIARLTMMREPIKITRSLGNGVELGQRIIDFLEVEWYETTKSRIRKKTMGGIDVLVDKADRTTFQNGDLLFVSEEQAIILKIKPCDCIVLRPTNLISVGIICFEIGNKHIPIFMTEQKEVCVAYDANLFVMLDSAGFQPCIQERILFPFQMTKAFGNKSMR</sequence>
<name>A0A5M8QX16_9BACT</name>
<dbReference type="InterPro" id="IPR012406">
    <property type="entry name" value="UreE"/>
</dbReference>
<evidence type="ECO:0000259" key="6">
    <source>
        <dbReference type="SMART" id="SM00988"/>
    </source>
</evidence>
<comment type="similarity">
    <text evidence="4">Belongs to the UreE family.</text>
</comment>
<dbReference type="Pfam" id="PF02814">
    <property type="entry name" value="UreE_N"/>
    <property type="match status" value="1"/>
</dbReference>
<accession>A0A5M8QX16</accession>
<feature type="domain" description="UreE urease accessory N-terminal" evidence="6">
    <location>
        <begin position="29"/>
        <end position="96"/>
    </location>
</feature>
<gene>
    <name evidence="4" type="primary">ureE</name>
    <name evidence="7" type="ORF">FEM33_09965</name>
</gene>
<dbReference type="GO" id="GO:0005737">
    <property type="term" value="C:cytoplasm"/>
    <property type="evidence" value="ECO:0007669"/>
    <property type="project" value="UniProtKB-SubCell"/>
</dbReference>
<dbReference type="HAMAP" id="MF_00822">
    <property type="entry name" value="UreE"/>
    <property type="match status" value="1"/>
</dbReference>
<evidence type="ECO:0000256" key="2">
    <source>
        <dbReference type="ARBA" id="ARBA00022596"/>
    </source>
</evidence>
<proteinExistence type="inferred from homology"/>
<organism evidence="7 8">
    <name type="scientific">Dyadobacter flavalbus</name>
    <dbReference type="NCBI Taxonomy" id="2579942"/>
    <lineage>
        <taxon>Bacteria</taxon>
        <taxon>Pseudomonadati</taxon>
        <taxon>Bacteroidota</taxon>
        <taxon>Cytophagia</taxon>
        <taxon>Cytophagales</taxon>
        <taxon>Spirosomataceae</taxon>
        <taxon>Dyadobacter</taxon>
    </lineage>
</organism>
<keyword evidence="1 4" id="KW-0963">Cytoplasm</keyword>
<dbReference type="GO" id="GO:0006457">
    <property type="term" value="P:protein folding"/>
    <property type="evidence" value="ECO:0007669"/>
    <property type="project" value="InterPro"/>
</dbReference>
<dbReference type="AlphaFoldDB" id="A0A5M8QX16"/>
<keyword evidence="3 4" id="KW-0143">Chaperone</keyword>
<keyword evidence="2 4" id="KW-0533">Nickel</keyword>
<dbReference type="InterPro" id="IPR004029">
    <property type="entry name" value="UreE_N"/>
</dbReference>
<evidence type="ECO:0000256" key="1">
    <source>
        <dbReference type="ARBA" id="ARBA00022490"/>
    </source>
</evidence>
<dbReference type="InterPro" id="IPR036118">
    <property type="entry name" value="UreE_N_sf"/>
</dbReference>
<evidence type="ECO:0000313" key="7">
    <source>
        <dbReference type="EMBL" id="KAA6439888.1"/>
    </source>
</evidence>
<evidence type="ECO:0000256" key="4">
    <source>
        <dbReference type="HAMAP-Rule" id="MF_00822"/>
    </source>
</evidence>
<evidence type="ECO:0000256" key="5">
    <source>
        <dbReference type="SAM" id="MobiDB-lite"/>
    </source>
</evidence>